<feature type="transmembrane region" description="Helical" evidence="1">
    <location>
        <begin position="53"/>
        <end position="72"/>
    </location>
</feature>
<dbReference type="EMBL" id="QGBI01000014">
    <property type="protein sequence ID" value="MBX3891328.1"/>
    <property type="molecule type" value="Genomic_DNA"/>
</dbReference>
<reference evidence="2" key="1">
    <citation type="submission" date="2018-06" db="EMBL/GenBank/DDBJ databases">
        <authorList>
            <person name="O'Rourke A."/>
        </authorList>
    </citation>
    <scope>NUCLEOTIDE SEQUENCE</scope>
    <source>
        <strain evidence="2">132550021-3</strain>
    </source>
</reference>
<gene>
    <name evidence="2" type="ORF">DEE74_15795</name>
</gene>
<evidence type="ECO:0000256" key="1">
    <source>
        <dbReference type="SAM" id="Phobius"/>
    </source>
</evidence>
<evidence type="ECO:0000313" key="2">
    <source>
        <dbReference type="EMBL" id="MBX3891328.1"/>
    </source>
</evidence>
<keyword evidence="1" id="KW-0472">Membrane</keyword>
<keyword evidence="1" id="KW-0812">Transmembrane</keyword>
<comment type="caution">
    <text evidence="2">The sequence shown here is derived from an EMBL/GenBank/DDBJ whole genome shotgun (WGS) entry which is preliminary data.</text>
</comment>
<protein>
    <submittedName>
        <fullName evidence="2">Uncharacterized protein</fullName>
    </submittedName>
</protein>
<dbReference type="RefSeq" id="WP_025584491.1">
    <property type="nucleotide sequence ID" value="NZ_QGAQ01000014.1"/>
</dbReference>
<accession>A0AAW4Q6C6</accession>
<keyword evidence="1" id="KW-1133">Transmembrane helix</keyword>
<sequence length="73" mass="8125">MTQTIGSQIFGPLYDVVGWVFATGLFVYFGLGAQGLPLEHRKNLPGWMLNKKICFPLAVLSTVFAVGKFAQWF</sequence>
<evidence type="ECO:0000313" key="3">
    <source>
        <dbReference type="Proteomes" id="UP001199322"/>
    </source>
</evidence>
<dbReference type="Proteomes" id="UP001199322">
    <property type="component" value="Unassembled WGS sequence"/>
</dbReference>
<proteinExistence type="predicted"/>
<feature type="transmembrane region" description="Helical" evidence="1">
    <location>
        <begin position="16"/>
        <end position="33"/>
    </location>
</feature>
<organism evidence="2 3">
    <name type="scientific">Ralstonia pickettii</name>
    <name type="common">Burkholderia pickettii</name>
    <dbReference type="NCBI Taxonomy" id="329"/>
    <lineage>
        <taxon>Bacteria</taxon>
        <taxon>Pseudomonadati</taxon>
        <taxon>Pseudomonadota</taxon>
        <taxon>Betaproteobacteria</taxon>
        <taxon>Burkholderiales</taxon>
        <taxon>Burkholderiaceae</taxon>
        <taxon>Ralstonia</taxon>
    </lineage>
</organism>
<dbReference type="AlphaFoldDB" id="A0AAW4Q6C6"/>
<name>A0AAW4Q6C6_RALPI</name>